<dbReference type="InterPro" id="IPR045474">
    <property type="entry name" value="GEVED"/>
</dbReference>
<evidence type="ECO:0000259" key="2">
    <source>
        <dbReference type="Pfam" id="PF20009"/>
    </source>
</evidence>
<comment type="caution">
    <text evidence="4">The sequence shown here is derived from an EMBL/GenBank/DDBJ whole genome shotgun (WGS) entry which is preliminary data.</text>
</comment>
<proteinExistence type="predicted"/>
<dbReference type="Pfam" id="PF20009">
    <property type="entry name" value="GEVED"/>
    <property type="match status" value="1"/>
</dbReference>
<feature type="domain" description="Golvesin/Xly CBD-like" evidence="3">
    <location>
        <begin position="192"/>
        <end position="278"/>
    </location>
</feature>
<dbReference type="EMBL" id="BARS01015248">
    <property type="protein sequence ID" value="GAF88398.1"/>
    <property type="molecule type" value="Genomic_DNA"/>
</dbReference>
<evidence type="ECO:0000313" key="4">
    <source>
        <dbReference type="EMBL" id="GAF88398.1"/>
    </source>
</evidence>
<sequence>NVTGPENYGEVEDYAVAIEGVEVVDFGDAPDPTYPTLLANNGAQHTIVSGYYLGAGVDDETDGQPTTAATGDDTDAGGNDDDGVVLGAALIQGQATPLTVTASAAGLLDAWIDFNDDGDWLDAGEQVFSNQPLAAGANSLNVTVPVGASPGETFARFRFSTAGNLAPTGPADDGEVEDYEVTILPPAGPIQIIDDGDTGFGTTGDWGPYAGSGFEGDLHYSWAGTGLDVASWTFTVTPGQYEVAATWTVYKNRATNAPYEIFNGATSLETVPIDQRVAPDDFNDQG</sequence>
<dbReference type="AlphaFoldDB" id="X0T4H4"/>
<protein>
    <recommendedName>
        <fullName evidence="5">LTD domain-containing protein</fullName>
    </recommendedName>
</protein>
<evidence type="ECO:0008006" key="5">
    <source>
        <dbReference type="Google" id="ProtNLM"/>
    </source>
</evidence>
<feature type="domain" description="GEVED" evidence="2">
    <location>
        <begin position="109"/>
        <end position="182"/>
    </location>
</feature>
<evidence type="ECO:0000259" key="3">
    <source>
        <dbReference type="Pfam" id="PF25275"/>
    </source>
</evidence>
<dbReference type="InterPro" id="IPR033803">
    <property type="entry name" value="CBD-like_Golvesin-Xly"/>
</dbReference>
<feature type="non-terminal residue" evidence="4">
    <location>
        <position position="286"/>
    </location>
</feature>
<dbReference type="Pfam" id="PF25275">
    <property type="entry name" value="Golvesin_C"/>
    <property type="match status" value="1"/>
</dbReference>
<organism evidence="4">
    <name type="scientific">marine sediment metagenome</name>
    <dbReference type="NCBI Taxonomy" id="412755"/>
    <lineage>
        <taxon>unclassified sequences</taxon>
        <taxon>metagenomes</taxon>
        <taxon>ecological metagenomes</taxon>
    </lineage>
</organism>
<evidence type="ECO:0000256" key="1">
    <source>
        <dbReference type="SAM" id="MobiDB-lite"/>
    </source>
</evidence>
<feature type="non-terminal residue" evidence="4">
    <location>
        <position position="1"/>
    </location>
</feature>
<gene>
    <name evidence="4" type="ORF">S01H1_25279</name>
</gene>
<feature type="region of interest" description="Disordered" evidence="1">
    <location>
        <begin position="58"/>
        <end position="79"/>
    </location>
</feature>
<name>X0T4H4_9ZZZZ</name>
<accession>X0T4H4</accession>
<reference evidence="4" key="1">
    <citation type="journal article" date="2014" name="Front. Microbiol.">
        <title>High frequency of phylogenetically diverse reductive dehalogenase-homologous genes in deep subseafloor sedimentary metagenomes.</title>
        <authorList>
            <person name="Kawai M."/>
            <person name="Futagami T."/>
            <person name="Toyoda A."/>
            <person name="Takaki Y."/>
            <person name="Nishi S."/>
            <person name="Hori S."/>
            <person name="Arai W."/>
            <person name="Tsubouchi T."/>
            <person name="Morono Y."/>
            <person name="Uchiyama I."/>
            <person name="Ito T."/>
            <person name="Fujiyama A."/>
            <person name="Inagaki F."/>
            <person name="Takami H."/>
        </authorList>
    </citation>
    <scope>NUCLEOTIDE SEQUENCE</scope>
    <source>
        <strain evidence="4">Expedition CK06-06</strain>
    </source>
</reference>